<dbReference type="AlphaFoldDB" id="A0A1D8NDE6"/>
<protein>
    <submittedName>
        <fullName evidence="1">Uncharacterized protein</fullName>
    </submittedName>
</protein>
<evidence type="ECO:0000313" key="2">
    <source>
        <dbReference type="EMBL" id="RDW24011.1"/>
    </source>
</evidence>
<dbReference type="VEuPathDB" id="FungiDB:YALI1_D08113g"/>
<evidence type="ECO:0000313" key="3">
    <source>
        <dbReference type="Proteomes" id="UP000182444"/>
    </source>
</evidence>
<evidence type="ECO:0000313" key="4">
    <source>
        <dbReference type="Proteomes" id="UP000256601"/>
    </source>
</evidence>
<dbReference type="Proteomes" id="UP000182444">
    <property type="component" value="Chromosome 1D"/>
</dbReference>
<dbReference type="EMBL" id="KZ859054">
    <property type="protein sequence ID" value="RDW24011.1"/>
    <property type="molecule type" value="Genomic_DNA"/>
</dbReference>
<sequence>MLLNCICKNNKQVVFWGDPDVVGEDDTDHITRAVFLSSLRAIGVVQCAYYCHKLEFRDCALQVLVQYRYDPSRYSPCTVSVSSVSPTPSLLRSCLPLGAYTPAYTSSLSIVETCPMTQDVLYAFNNRCIIIRPTTCTCTIILYWMLDSACAHRPKVTKWGRIFSRGNGPILPASFGTFRELSPAVSRSAGVQVSSSVAPSLAWSSYLRRSRF</sequence>
<proteinExistence type="predicted"/>
<accession>A0A1D8NDE6</accession>
<evidence type="ECO:0000313" key="1">
    <source>
        <dbReference type="EMBL" id="AOW03664.1"/>
    </source>
</evidence>
<dbReference type="Proteomes" id="UP000256601">
    <property type="component" value="Unassembled WGS sequence"/>
</dbReference>
<reference evidence="2 4" key="2">
    <citation type="submission" date="2018-07" db="EMBL/GenBank/DDBJ databases">
        <title>Draft Genome Assemblies for Five Robust Yarrowia lipolytica Strains Exhibiting High Lipid Production and Pentose Sugar Utilization and Sugar Alcohol Secretion from Undetoxified Lignocellulosic Biomass Hydrolysates.</title>
        <authorList>
            <consortium name="DOE Joint Genome Institute"/>
            <person name="Walker C."/>
            <person name="Ryu S."/>
            <person name="Na H."/>
            <person name="Zane M."/>
            <person name="LaButti K."/>
            <person name="Lipzen A."/>
            <person name="Haridas S."/>
            <person name="Barry K."/>
            <person name="Grigoriev I.V."/>
            <person name="Quarterman J."/>
            <person name="Slininger P."/>
            <person name="Dien B."/>
            <person name="Trinh C.T."/>
        </authorList>
    </citation>
    <scope>NUCLEOTIDE SEQUENCE [LARGE SCALE GENOMIC DNA]</scope>
    <source>
        <strain evidence="2 4">YB392</strain>
    </source>
</reference>
<name>A0A1D8NDE6_YARLL</name>
<organism evidence="1 3">
    <name type="scientific">Yarrowia lipolytica</name>
    <name type="common">Candida lipolytica</name>
    <dbReference type="NCBI Taxonomy" id="4952"/>
    <lineage>
        <taxon>Eukaryota</taxon>
        <taxon>Fungi</taxon>
        <taxon>Dikarya</taxon>
        <taxon>Ascomycota</taxon>
        <taxon>Saccharomycotina</taxon>
        <taxon>Dipodascomycetes</taxon>
        <taxon>Dipodascales</taxon>
        <taxon>Dipodascales incertae sedis</taxon>
        <taxon>Yarrowia</taxon>
    </lineage>
</organism>
<dbReference type="EMBL" id="CP017556">
    <property type="protein sequence ID" value="AOW03664.1"/>
    <property type="molecule type" value="Genomic_DNA"/>
</dbReference>
<gene>
    <name evidence="2" type="ORF">B0I71DRAFT_6858</name>
    <name evidence="1" type="ORF">YALI1_D08113g</name>
</gene>
<reference evidence="1 3" key="1">
    <citation type="journal article" date="2016" name="PLoS ONE">
        <title>Sequence Assembly of Yarrowia lipolytica Strain W29/CLIB89 Shows Transposable Element Diversity.</title>
        <authorList>
            <person name="Magnan C."/>
            <person name="Yu J."/>
            <person name="Chang I."/>
            <person name="Jahn E."/>
            <person name="Kanomata Y."/>
            <person name="Wu J."/>
            <person name="Zeller M."/>
            <person name="Oakes M."/>
            <person name="Baldi P."/>
            <person name="Sandmeyer S."/>
        </authorList>
    </citation>
    <scope>NUCLEOTIDE SEQUENCE [LARGE SCALE GENOMIC DNA]</scope>
    <source>
        <strain evidence="1">CLIB89</strain>
        <strain evidence="3">CLIB89(W29)</strain>
    </source>
</reference>